<dbReference type="PANTHER" id="PTHR43863">
    <property type="entry name" value="HYDROLASE, PUTATIVE (AFU_ORTHOLOGUE AFUA_1G03140)-RELATED"/>
    <property type="match status" value="1"/>
</dbReference>
<dbReference type="GO" id="GO:0004553">
    <property type="term" value="F:hydrolase activity, hydrolyzing O-glycosyl compounds"/>
    <property type="evidence" value="ECO:0007669"/>
    <property type="project" value="InterPro"/>
</dbReference>
<dbReference type="InterPro" id="IPR008979">
    <property type="entry name" value="Galactose-bd-like_sf"/>
</dbReference>
<protein>
    <recommendedName>
        <fullName evidence="4">CBM6 domain-containing protein</fullName>
    </recommendedName>
</protein>
<dbReference type="Pfam" id="PF17137">
    <property type="entry name" value="DUF5110"/>
    <property type="match status" value="1"/>
</dbReference>
<feature type="domain" description="CBM6" evidence="4">
    <location>
        <begin position="868"/>
        <end position="992"/>
    </location>
</feature>
<dbReference type="PROSITE" id="PS51175">
    <property type="entry name" value="CBM6"/>
    <property type="match status" value="1"/>
</dbReference>
<dbReference type="Pfam" id="PF03422">
    <property type="entry name" value="CBM_6"/>
    <property type="match status" value="1"/>
</dbReference>
<dbReference type="Proteomes" id="UP000619260">
    <property type="component" value="Unassembled WGS sequence"/>
</dbReference>
<proteinExistence type="inferred from homology"/>
<name>A0A8J3YG52_9ACTN</name>
<accession>A0A8J3YG52</accession>
<reference evidence="5" key="1">
    <citation type="submission" date="2021-01" db="EMBL/GenBank/DDBJ databases">
        <title>Whole genome shotgun sequence of Virgisporangium aliadipatigenens NBRC 105644.</title>
        <authorList>
            <person name="Komaki H."/>
            <person name="Tamura T."/>
        </authorList>
    </citation>
    <scope>NUCLEOTIDE SEQUENCE</scope>
    <source>
        <strain evidence="5">NBRC 105644</strain>
    </source>
</reference>
<dbReference type="InterPro" id="IPR005084">
    <property type="entry name" value="CBM6"/>
</dbReference>
<evidence type="ECO:0000256" key="1">
    <source>
        <dbReference type="ARBA" id="ARBA00007806"/>
    </source>
</evidence>
<dbReference type="InterPro" id="IPR006311">
    <property type="entry name" value="TAT_signal"/>
</dbReference>
<dbReference type="Gene3D" id="2.60.40.1760">
    <property type="entry name" value="glycosyl hydrolase (family 31)"/>
    <property type="match status" value="1"/>
</dbReference>
<dbReference type="Pfam" id="PF21365">
    <property type="entry name" value="Glyco_hydro_31_3rd"/>
    <property type="match status" value="1"/>
</dbReference>
<keyword evidence="2" id="KW-0732">Signal</keyword>
<evidence type="ECO:0000256" key="2">
    <source>
        <dbReference type="ARBA" id="ARBA00022729"/>
    </source>
</evidence>
<evidence type="ECO:0000313" key="6">
    <source>
        <dbReference type="Proteomes" id="UP000619260"/>
    </source>
</evidence>
<evidence type="ECO:0000313" key="5">
    <source>
        <dbReference type="EMBL" id="GIJ44416.1"/>
    </source>
</evidence>
<dbReference type="PANTHER" id="PTHR43863:SF2">
    <property type="entry name" value="MALTASE-GLUCOAMYLASE"/>
    <property type="match status" value="1"/>
</dbReference>
<dbReference type="AlphaFoldDB" id="A0A8J3YG52"/>
<dbReference type="InterPro" id="IPR006584">
    <property type="entry name" value="Cellulose-bd_IV"/>
</dbReference>
<gene>
    <name evidence="5" type="ORF">Val02_13020</name>
</gene>
<evidence type="ECO:0000256" key="3">
    <source>
        <dbReference type="RuleBase" id="RU361185"/>
    </source>
</evidence>
<comment type="caution">
    <text evidence="5">The sequence shown here is derived from an EMBL/GenBank/DDBJ whole genome shotgun (WGS) entry which is preliminary data.</text>
</comment>
<dbReference type="Gene3D" id="2.60.120.260">
    <property type="entry name" value="Galactose-binding domain-like"/>
    <property type="match status" value="1"/>
</dbReference>
<dbReference type="PROSITE" id="PS51318">
    <property type="entry name" value="TAT"/>
    <property type="match status" value="1"/>
</dbReference>
<dbReference type="InterPro" id="IPR051816">
    <property type="entry name" value="Glycosyl_Hydrolase_31"/>
</dbReference>
<dbReference type="InterPro" id="IPR011013">
    <property type="entry name" value="Gal_mutarotase_sf_dom"/>
</dbReference>
<keyword evidence="3" id="KW-0378">Hydrolase</keyword>
<dbReference type="CDD" id="cd14752">
    <property type="entry name" value="GH31_N"/>
    <property type="match status" value="1"/>
</dbReference>
<dbReference type="GO" id="GO:0005975">
    <property type="term" value="P:carbohydrate metabolic process"/>
    <property type="evidence" value="ECO:0007669"/>
    <property type="project" value="InterPro"/>
</dbReference>
<dbReference type="InterPro" id="IPR000322">
    <property type="entry name" value="Glyco_hydro_31_TIM"/>
</dbReference>
<dbReference type="Gene3D" id="2.60.40.1180">
    <property type="entry name" value="Golgi alpha-mannosidase II"/>
    <property type="match status" value="2"/>
</dbReference>
<dbReference type="GO" id="GO:0030246">
    <property type="term" value="F:carbohydrate binding"/>
    <property type="evidence" value="ECO:0007669"/>
    <property type="project" value="InterPro"/>
</dbReference>
<organism evidence="5 6">
    <name type="scientific">Virgisporangium aliadipatigenens</name>
    <dbReference type="NCBI Taxonomy" id="741659"/>
    <lineage>
        <taxon>Bacteria</taxon>
        <taxon>Bacillati</taxon>
        <taxon>Actinomycetota</taxon>
        <taxon>Actinomycetes</taxon>
        <taxon>Micromonosporales</taxon>
        <taxon>Micromonosporaceae</taxon>
        <taxon>Virgisporangium</taxon>
    </lineage>
</organism>
<evidence type="ECO:0000259" key="4">
    <source>
        <dbReference type="PROSITE" id="PS51175"/>
    </source>
</evidence>
<comment type="similarity">
    <text evidence="1 3">Belongs to the glycosyl hydrolase 31 family.</text>
</comment>
<dbReference type="SUPFAM" id="SSF49785">
    <property type="entry name" value="Galactose-binding domain-like"/>
    <property type="match status" value="1"/>
</dbReference>
<dbReference type="SMART" id="SM00606">
    <property type="entry name" value="CBD_IV"/>
    <property type="match status" value="1"/>
</dbReference>
<keyword evidence="6" id="KW-1185">Reference proteome</keyword>
<dbReference type="InterPro" id="IPR013780">
    <property type="entry name" value="Glyco_hydro_b"/>
</dbReference>
<sequence>MTSRRDFLRTAGFAAVGVAAGAPPTVRATESLTDYASHVADGRSVTVTSTTGQRIRITAYGGHIVRVRYVRAGESFFADNRYEMVDPVNHARMDGALTALDGADALTLTTGPADGIKVVLTKNPLRIAFHHKSDGTLMVGEDATHSMSWGGDNNSVVRQSFAAPAADERFVKAGHGFFGRAPRVERTGEIVAHNYGTQLEEQAPAIVQLYLSSRGYAVFVNTTFDTTFNFGNGGVYEFWSDEHNTPGVRPQMDYFVIEGPKFAALLDRYTQLTGRPRFPRLAVFGLQLSDKSHPGISDQSWWVNKITELRAAGYPLDVQVNDNRWREGTGAWSGSWFEFSDERWPDPAGFKRWADERGILTVLDYNRNNSSLMAGWTGGPPPGFSFAPADLSAVPQNNAVPDWSNPATRAWVWSVFWSKALDPALGFPCDALWLDEPDDLGLIPYSAVAANGQRWSELRNAYFLYLLKAVGQEGWDPGTAGHIGSAKRPWIFSRGATAGQQRYGHPWTGDVQSTYDEMRAQVRGMLNAGFGGFPYTNVDGGGHRGPVITGDMYRNWVAAWGCLSPIWRPHSDEDTATSGARASRWPTDQAAPESTEFLRYSRLRYTLLPYIYTVAHTAHATGVPMARAMIIDHQDRPWAYTHDLQYMWGPSILVMPVTTAVEGATQQVWLPAGETWYNFWSDARSEGSDTTEKSYVTRTGEIIMYVKAGAILPRYRYAQSTAALDRTHLEAEVYVGKDGTFALYEDDGVTEDFRTGAAHSVTELRFTHATRTVVVHHPVGTYRGAPTARRYVVRLHGLGEPVDMQVDGAAALPAYTSETAAVLAGSGQAWDPGRKVLSVVTPMIAVGTSGIAATVRPSGRAFPAASGPTVHAAEDAARNGVAIDTRHPGYTGNGYADYTNATGDHVEWTVNVTSAGNHTLAFRYANGGTADRPLAIAINGTTVAAALSFPGTGSWSTWRDAQLTASLPAGAVRIRATATGASGANIDCLSVRGPGA</sequence>
<dbReference type="SUPFAM" id="SSF51011">
    <property type="entry name" value="Glycosyl hydrolase domain"/>
    <property type="match status" value="1"/>
</dbReference>
<dbReference type="Pfam" id="PF01055">
    <property type="entry name" value="Glyco_hydro_31_2nd"/>
    <property type="match status" value="1"/>
</dbReference>
<dbReference type="Gene3D" id="3.20.20.80">
    <property type="entry name" value="Glycosidases"/>
    <property type="match status" value="1"/>
</dbReference>
<dbReference type="EMBL" id="BOPF01000003">
    <property type="protein sequence ID" value="GIJ44416.1"/>
    <property type="molecule type" value="Genomic_DNA"/>
</dbReference>
<dbReference type="InterPro" id="IPR048395">
    <property type="entry name" value="Glyco_hydro_31_C"/>
</dbReference>
<dbReference type="SUPFAM" id="SSF51445">
    <property type="entry name" value="(Trans)glycosidases"/>
    <property type="match status" value="1"/>
</dbReference>
<dbReference type="SUPFAM" id="SSF74650">
    <property type="entry name" value="Galactose mutarotase-like"/>
    <property type="match status" value="1"/>
</dbReference>
<dbReference type="RefSeq" id="WP_203897958.1">
    <property type="nucleotide sequence ID" value="NZ_BOPF01000003.1"/>
</dbReference>
<keyword evidence="3" id="KW-0326">Glycosidase</keyword>
<dbReference type="InterPro" id="IPR017853">
    <property type="entry name" value="GH"/>
</dbReference>
<dbReference type="InterPro" id="IPR033403">
    <property type="entry name" value="DUF5110"/>
</dbReference>
<dbReference type="CDD" id="cd04082">
    <property type="entry name" value="CBM35_pectate_lyase-like"/>
    <property type="match status" value="1"/>
</dbReference>